<organism evidence="2 3">
    <name type="scientific">Pleuronectes platessa</name>
    <name type="common">European plaice</name>
    <dbReference type="NCBI Taxonomy" id="8262"/>
    <lineage>
        <taxon>Eukaryota</taxon>
        <taxon>Metazoa</taxon>
        <taxon>Chordata</taxon>
        <taxon>Craniata</taxon>
        <taxon>Vertebrata</taxon>
        <taxon>Euteleostomi</taxon>
        <taxon>Actinopterygii</taxon>
        <taxon>Neopterygii</taxon>
        <taxon>Teleostei</taxon>
        <taxon>Neoteleostei</taxon>
        <taxon>Acanthomorphata</taxon>
        <taxon>Carangaria</taxon>
        <taxon>Pleuronectiformes</taxon>
        <taxon>Pleuronectoidei</taxon>
        <taxon>Pleuronectidae</taxon>
        <taxon>Pleuronectes</taxon>
    </lineage>
</organism>
<dbReference type="EMBL" id="CADEAL010000308">
    <property type="protein sequence ID" value="CAB1418149.1"/>
    <property type="molecule type" value="Genomic_DNA"/>
</dbReference>
<name>A0A9N7TT42_PLEPL</name>
<feature type="compositionally biased region" description="Polar residues" evidence="1">
    <location>
        <begin position="1"/>
        <end position="11"/>
    </location>
</feature>
<evidence type="ECO:0000256" key="1">
    <source>
        <dbReference type="SAM" id="MobiDB-lite"/>
    </source>
</evidence>
<evidence type="ECO:0000313" key="3">
    <source>
        <dbReference type="Proteomes" id="UP001153269"/>
    </source>
</evidence>
<accession>A0A9N7TT42</accession>
<dbReference type="AlphaFoldDB" id="A0A9N7TT42"/>
<dbReference type="Proteomes" id="UP001153269">
    <property type="component" value="Unassembled WGS sequence"/>
</dbReference>
<gene>
    <name evidence="2" type="ORF">PLEPLA_LOCUS5971</name>
</gene>
<keyword evidence="3" id="KW-1185">Reference proteome</keyword>
<evidence type="ECO:0000313" key="2">
    <source>
        <dbReference type="EMBL" id="CAB1418149.1"/>
    </source>
</evidence>
<feature type="region of interest" description="Disordered" evidence="1">
    <location>
        <begin position="1"/>
        <end position="21"/>
    </location>
</feature>
<sequence>MLSGSAVTGQQEKMEVTLKEGPQEVNHVLRPSVSRSQPFYHHQVNSLIIIGKGAAQLRGLLLSQGQYPLFSVWEGIRAARGTSSTQDVTGDELSHLAAAV</sequence>
<feature type="compositionally biased region" description="Basic and acidic residues" evidence="1">
    <location>
        <begin position="12"/>
        <end position="21"/>
    </location>
</feature>
<reference evidence="2" key="1">
    <citation type="submission" date="2020-03" db="EMBL/GenBank/DDBJ databases">
        <authorList>
            <person name="Weist P."/>
        </authorList>
    </citation>
    <scope>NUCLEOTIDE SEQUENCE</scope>
</reference>
<comment type="caution">
    <text evidence="2">The sequence shown here is derived from an EMBL/GenBank/DDBJ whole genome shotgun (WGS) entry which is preliminary data.</text>
</comment>
<proteinExistence type="predicted"/>
<protein>
    <submittedName>
        <fullName evidence="2">Uncharacterized protein</fullName>
    </submittedName>
</protein>